<dbReference type="RefSeq" id="WP_091347722.1">
    <property type="nucleotide sequence ID" value="NZ_FMAQ01000003.1"/>
</dbReference>
<keyword evidence="2" id="KW-0676">Redox-active center</keyword>
<dbReference type="Gene3D" id="3.40.30.10">
    <property type="entry name" value="Glutaredoxin"/>
    <property type="match status" value="1"/>
</dbReference>
<gene>
    <name evidence="4" type="ORF">GA0061081_103237</name>
</gene>
<dbReference type="Pfam" id="PF08534">
    <property type="entry name" value="Redoxin"/>
    <property type="match status" value="1"/>
</dbReference>
<evidence type="ECO:0000313" key="4">
    <source>
        <dbReference type="EMBL" id="SCC00748.1"/>
    </source>
</evidence>
<dbReference type="GO" id="GO:0008379">
    <property type="term" value="F:thioredoxin peroxidase activity"/>
    <property type="evidence" value="ECO:0007669"/>
    <property type="project" value="InterPro"/>
</dbReference>
<dbReference type="EMBL" id="FMAQ01000003">
    <property type="protein sequence ID" value="SCC00748.1"/>
    <property type="molecule type" value="Genomic_DNA"/>
</dbReference>
<evidence type="ECO:0000313" key="5">
    <source>
        <dbReference type="Proteomes" id="UP000199670"/>
    </source>
</evidence>
<dbReference type="InterPro" id="IPR013766">
    <property type="entry name" value="Thioredoxin_domain"/>
</dbReference>
<dbReference type="InterPro" id="IPR050455">
    <property type="entry name" value="Tpx_Peroxidase_subfamily"/>
</dbReference>
<dbReference type="PROSITE" id="PS51352">
    <property type="entry name" value="THIOREDOXIN_2"/>
    <property type="match status" value="1"/>
</dbReference>
<dbReference type="Proteomes" id="UP000199670">
    <property type="component" value="Unassembled WGS sequence"/>
</dbReference>
<dbReference type="NCBIfam" id="NF001808">
    <property type="entry name" value="PRK00522.1"/>
    <property type="match status" value="1"/>
</dbReference>
<feature type="domain" description="Thioredoxin" evidence="3">
    <location>
        <begin position="22"/>
        <end position="170"/>
    </location>
</feature>
<dbReference type="OrthoDB" id="9781543at2"/>
<dbReference type="InterPro" id="IPR036249">
    <property type="entry name" value="Thioredoxin-like_sf"/>
</dbReference>
<name>A0A1C4B1Y1_9GAMM</name>
<keyword evidence="4" id="KW-0575">Peroxidase</keyword>
<evidence type="ECO:0000259" key="3">
    <source>
        <dbReference type="PROSITE" id="PS51352"/>
    </source>
</evidence>
<dbReference type="InterPro" id="IPR013740">
    <property type="entry name" value="Redoxin"/>
</dbReference>
<dbReference type="AlphaFoldDB" id="A0A1C4B1Y1"/>
<keyword evidence="1" id="KW-1015">Disulfide bond</keyword>
<proteinExistence type="predicted"/>
<dbReference type="InterPro" id="IPR002065">
    <property type="entry name" value="TPX"/>
</dbReference>
<evidence type="ECO:0000256" key="1">
    <source>
        <dbReference type="ARBA" id="ARBA00023157"/>
    </source>
</evidence>
<evidence type="ECO:0000256" key="2">
    <source>
        <dbReference type="ARBA" id="ARBA00023284"/>
    </source>
</evidence>
<organism evidence="4 5">
    <name type="scientific">Gilliamella bombicola</name>
    <dbReference type="NCBI Taxonomy" id="1798182"/>
    <lineage>
        <taxon>Bacteria</taxon>
        <taxon>Pseudomonadati</taxon>
        <taxon>Pseudomonadota</taxon>
        <taxon>Gammaproteobacteria</taxon>
        <taxon>Orbales</taxon>
        <taxon>Orbaceae</taxon>
        <taxon>Gilliamella</taxon>
    </lineage>
</organism>
<dbReference type="PANTHER" id="PTHR43110:SF1">
    <property type="entry name" value="THIOL PEROXIDASE"/>
    <property type="match status" value="1"/>
</dbReference>
<dbReference type="SUPFAM" id="SSF52833">
    <property type="entry name" value="Thioredoxin-like"/>
    <property type="match status" value="1"/>
</dbReference>
<dbReference type="STRING" id="1798182.GA0061081_103237"/>
<dbReference type="CDD" id="cd03014">
    <property type="entry name" value="PRX_Atyp2cys"/>
    <property type="match status" value="1"/>
</dbReference>
<protein>
    <submittedName>
        <fullName evidence="4">Thiol peroxidase (Atypical 2-Cys peroxiredoxin)</fullName>
    </submittedName>
</protein>
<accession>A0A1C4B1Y1</accession>
<sequence>MQKRVNEVTMRGAPITLLGPKINVGDIAPDFIVQDLAMKPIKLSDFKGKIRIINSVPSIDTSVCSAQVHRFNVEAAKLKDTVIFSVSVDLPFALNRYCAAEGIDAVKVTSDHKDLDFGLKYGTVIEELRLLSRAVFVIDKNDKIAYVEYVKETSSEPDYDKALAAAKALA</sequence>
<reference evidence="5" key="1">
    <citation type="submission" date="2016-08" db="EMBL/GenBank/DDBJ databases">
        <authorList>
            <person name="Varghese N."/>
            <person name="Submissions Spin"/>
        </authorList>
    </citation>
    <scope>NUCLEOTIDE SEQUENCE [LARGE SCALE GENOMIC DNA]</scope>
    <source>
        <strain evidence="5">R-53248</strain>
    </source>
</reference>
<keyword evidence="4" id="KW-0560">Oxidoreductase</keyword>
<dbReference type="PANTHER" id="PTHR43110">
    <property type="entry name" value="THIOL PEROXIDASE"/>
    <property type="match status" value="1"/>
</dbReference>
<keyword evidence="5" id="KW-1185">Reference proteome</keyword>